<gene>
    <name evidence="3" type="ORF">GCM10009069_12720</name>
</gene>
<evidence type="ECO:0000313" key="3">
    <source>
        <dbReference type="EMBL" id="GHA91066.1"/>
    </source>
</evidence>
<proteinExistence type="predicted"/>
<organism evidence="3 4">
    <name type="scientific">Algimonas arctica</name>
    <dbReference type="NCBI Taxonomy" id="1479486"/>
    <lineage>
        <taxon>Bacteria</taxon>
        <taxon>Pseudomonadati</taxon>
        <taxon>Pseudomonadota</taxon>
        <taxon>Alphaproteobacteria</taxon>
        <taxon>Maricaulales</taxon>
        <taxon>Robiginitomaculaceae</taxon>
        <taxon>Algimonas</taxon>
    </lineage>
</organism>
<reference evidence="3" key="1">
    <citation type="journal article" date="2014" name="Int. J. Syst. Evol. Microbiol.">
        <title>Complete genome sequence of Corynebacterium casei LMG S-19264T (=DSM 44701T), isolated from a smear-ripened cheese.</title>
        <authorList>
            <consortium name="US DOE Joint Genome Institute (JGI-PGF)"/>
            <person name="Walter F."/>
            <person name="Albersmeier A."/>
            <person name="Kalinowski J."/>
            <person name="Ruckert C."/>
        </authorList>
    </citation>
    <scope>NUCLEOTIDE SEQUENCE</scope>
    <source>
        <strain evidence="3">KCTC 32513</strain>
    </source>
</reference>
<accession>A0A8J3G237</accession>
<dbReference type="InterPro" id="IPR014291">
    <property type="entry name" value="SUF_FeS_clus_asmbl-assoc"/>
</dbReference>
<evidence type="ECO:0000259" key="2">
    <source>
        <dbReference type="Pfam" id="PF01883"/>
    </source>
</evidence>
<dbReference type="PANTHER" id="PTHR42831">
    <property type="entry name" value="FE-S PROTEIN MATURATION AUXILIARY FACTOR YITW"/>
    <property type="match status" value="1"/>
</dbReference>
<evidence type="ECO:0000256" key="1">
    <source>
        <dbReference type="SAM" id="MobiDB-lite"/>
    </source>
</evidence>
<protein>
    <recommendedName>
        <fullName evidence="2">MIP18 family-like domain-containing protein</fullName>
    </recommendedName>
</protein>
<feature type="domain" description="MIP18 family-like" evidence="2">
    <location>
        <begin position="71"/>
        <end position="142"/>
    </location>
</feature>
<dbReference type="PANTHER" id="PTHR42831:SF1">
    <property type="entry name" value="FE-S PROTEIN MATURATION AUXILIARY FACTOR YITW"/>
    <property type="match status" value="1"/>
</dbReference>
<feature type="compositionally biased region" description="Basic and acidic residues" evidence="1">
    <location>
        <begin position="1"/>
        <end position="10"/>
    </location>
</feature>
<keyword evidence="4" id="KW-1185">Reference proteome</keyword>
<dbReference type="InterPro" id="IPR002744">
    <property type="entry name" value="MIP18-like"/>
</dbReference>
<feature type="compositionally biased region" description="Basic and acidic residues" evidence="1">
    <location>
        <begin position="25"/>
        <end position="34"/>
    </location>
</feature>
<dbReference type="Gene3D" id="3.30.300.130">
    <property type="entry name" value="Fe-S cluster assembly (FSCA)"/>
    <property type="match status" value="1"/>
</dbReference>
<dbReference type="SUPFAM" id="SSF117916">
    <property type="entry name" value="Fe-S cluster assembly (FSCA) domain-like"/>
    <property type="match status" value="1"/>
</dbReference>
<evidence type="ECO:0000313" key="4">
    <source>
        <dbReference type="Proteomes" id="UP000634004"/>
    </source>
</evidence>
<feature type="region of interest" description="Disordered" evidence="1">
    <location>
        <begin position="1"/>
        <end position="48"/>
    </location>
</feature>
<dbReference type="NCBIfam" id="TIGR02945">
    <property type="entry name" value="SUF_assoc"/>
    <property type="match status" value="1"/>
</dbReference>
<dbReference type="InterPro" id="IPR034904">
    <property type="entry name" value="FSCA_dom_sf"/>
</dbReference>
<dbReference type="EMBL" id="BMZH01000004">
    <property type="protein sequence ID" value="GHA91066.1"/>
    <property type="molecule type" value="Genomic_DNA"/>
</dbReference>
<dbReference type="Proteomes" id="UP000634004">
    <property type="component" value="Unassembled WGS sequence"/>
</dbReference>
<sequence length="165" mass="18387">MDNVTDRARQAEAMANSQIPGYVPETKRAHEDQTPAKNPPVAVTPDRDIMDVSGAPVTAPTDAEIARITHDVVEQIKTVYDPEIPTDIYELGLIYKVELEDDRTLLVDMTLTAPGCPVAGEMPVWVQEACQRVDGIRRVEVSMVFDPPWTPDRMSEEARLDLNML</sequence>
<dbReference type="Pfam" id="PF01883">
    <property type="entry name" value="FeS_assembly_P"/>
    <property type="match status" value="1"/>
</dbReference>
<name>A0A8J3G237_9PROT</name>
<reference evidence="3" key="2">
    <citation type="submission" date="2020-09" db="EMBL/GenBank/DDBJ databases">
        <authorList>
            <person name="Sun Q."/>
            <person name="Kim S."/>
        </authorList>
    </citation>
    <scope>NUCLEOTIDE SEQUENCE</scope>
    <source>
        <strain evidence="3">KCTC 32513</strain>
    </source>
</reference>
<dbReference type="InterPro" id="IPR052339">
    <property type="entry name" value="Fe-S_Maturation_MIP18"/>
</dbReference>
<dbReference type="AlphaFoldDB" id="A0A8J3G237"/>
<comment type="caution">
    <text evidence="3">The sequence shown here is derived from an EMBL/GenBank/DDBJ whole genome shotgun (WGS) entry which is preliminary data.</text>
</comment>